<dbReference type="Gene3D" id="3.40.50.1820">
    <property type="entry name" value="alpha/beta hydrolase"/>
    <property type="match status" value="1"/>
</dbReference>
<dbReference type="SUPFAM" id="SSF53474">
    <property type="entry name" value="alpha/beta-Hydrolases"/>
    <property type="match status" value="1"/>
</dbReference>
<dbReference type="Pfam" id="PF01764">
    <property type="entry name" value="Lipase_3"/>
    <property type="match status" value="1"/>
</dbReference>
<dbReference type="EMBL" id="GL377308">
    <property type="protein sequence ID" value="EFI95303.1"/>
    <property type="molecule type" value="Genomic_DNA"/>
</dbReference>
<dbReference type="GO" id="GO:0006629">
    <property type="term" value="P:lipid metabolic process"/>
    <property type="evidence" value="ECO:0007669"/>
    <property type="project" value="InterPro"/>
</dbReference>
<dbReference type="InParanoid" id="D8Q9X1"/>
<dbReference type="PANTHER" id="PTHR45856:SF24">
    <property type="entry name" value="FUNGAL LIPASE-LIKE DOMAIN-CONTAINING PROTEIN"/>
    <property type="match status" value="1"/>
</dbReference>
<dbReference type="KEGG" id="scm:SCHCO_01097910"/>
<name>D8Q9X1_SCHCM</name>
<keyword evidence="1" id="KW-1015">Disulfide bond</keyword>
<dbReference type="InterPro" id="IPR029058">
    <property type="entry name" value="AB_hydrolase_fold"/>
</dbReference>
<dbReference type="AlphaFoldDB" id="D8Q9X1"/>
<sequence>PSDYVGYWAAQHTVVVGHEGTDPTRLLADLTDIRLLKGFLSSSLFPGVGLKPLVHIGFRDEHKKTAKVILEEVAALMDVTKTRKVAVVGHSLGGALAELDAVYLALNLPKALEEADSSLTANITSILGNVVTFGKPRVGNKAWAELVDKHVNVVPVIPPMSLGYLHPRGEVHLLGPGNAVACPGNDDTKDAQCQDMTVPTLLQGSIMDHLGPYEGMMIGTNSCVGPV</sequence>
<dbReference type="OMA" id="GQNTKEV"/>
<evidence type="ECO:0000313" key="7">
    <source>
        <dbReference type="Proteomes" id="UP000007431"/>
    </source>
</evidence>
<comment type="catalytic activity">
    <reaction evidence="3">
        <text>a diacylglycerol + H2O = a monoacylglycerol + a fatty acid + H(+)</text>
        <dbReference type="Rhea" id="RHEA:32731"/>
        <dbReference type="ChEBI" id="CHEBI:15377"/>
        <dbReference type="ChEBI" id="CHEBI:15378"/>
        <dbReference type="ChEBI" id="CHEBI:17408"/>
        <dbReference type="ChEBI" id="CHEBI:18035"/>
        <dbReference type="ChEBI" id="CHEBI:28868"/>
    </reaction>
</comment>
<feature type="non-terminal residue" evidence="6">
    <location>
        <position position="1"/>
    </location>
</feature>
<dbReference type="OrthoDB" id="426718at2759"/>
<evidence type="ECO:0000256" key="3">
    <source>
        <dbReference type="ARBA" id="ARBA00047591"/>
    </source>
</evidence>
<dbReference type="InterPro" id="IPR051218">
    <property type="entry name" value="Sec_MonoDiacylglyc_Lipase"/>
</dbReference>
<feature type="domain" description="Fungal lipase-type" evidence="5">
    <location>
        <begin position="51"/>
        <end position="152"/>
    </location>
</feature>
<dbReference type="VEuPathDB" id="FungiDB:SCHCODRAFT_01097910"/>
<dbReference type="HOGENOM" id="CLU_032957_9_2_1"/>
<gene>
    <name evidence="6" type="ORF">SCHCODRAFT_57832</name>
</gene>
<keyword evidence="7" id="KW-1185">Reference proteome</keyword>
<comment type="catalytic activity">
    <reaction evidence="4">
        <text>a monoacylglycerol + H2O = glycerol + a fatty acid + H(+)</text>
        <dbReference type="Rhea" id="RHEA:15245"/>
        <dbReference type="ChEBI" id="CHEBI:15377"/>
        <dbReference type="ChEBI" id="CHEBI:15378"/>
        <dbReference type="ChEBI" id="CHEBI:17408"/>
        <dbReference type="ChEBI" id="CHEBI:17754"/>
        <dbReference type="ChEBI" id="CHEBI:28868"/>
    </reaction>
</comment>
<evidence type="ECO:0000256" key="2">
    <source>
        <dbReference type="ARBA" id="ARBA00043996"/>
    </source>
</evidence>
<dbReference type="eggNOG" id="KOG4569">
    <property type="taxonomic scope" value="Eukaryota"/>
</dbReference>
<organism evidence="7">
    <name type="scientific">Schizophyllum commune (strain H4-8 / FGSC 9210)</name>
    <name type="common">Split gill fungus</name>
    <dbReference type="NCBI Taxonomy" id="578458"/>
    <lineage>
        <taxon>Eukaryota</taxon>
        <taxon>Fungi</taxon>
        <taxon>Dikarya</taxon>
        <taxon>Basidiomycota</taxon>
        <taxon>Agaricomycotina</taxon>
        <taxon>Agaricomycetes</taxon>
        <taxon>Agaricomycetidae</taxon>
        <taxon>Agaricales</taxon>
        <taxon>Schizophyllaceae</taxon>
        <taxon>Schizophyllum</taxon>
    </lineage>
</organism>
<dbReference type="RefSeq" id="XP_003030206.1">
    <property type="nucleotide sequence ID" value="XM_003030160.1"/>
</dbReference>
<dbReference type="PANTHER" id="PTHR45856">
    <property type="entry name" value="ALPHA/BETA-HYDROLASES SUPERFAMILY PROTEIN"/>
    <property type="match status" value="1"/>
</dbReference>
<dbReference type="Proteomes" id="UP000007431">
    <property type="component" value="Unassembled WGS sequence"/>
</dbReference>
<evidence type="ECO:0000259" key="5">
    <source>
        <dbReference type="Pfam" id="PF01764"/>
    </source>
</evidence>
<dbReference type="CDD" id="cd00519">
    <property type="entry name" value="Lipase_3"/>
    <property type="match status" value="1"/>
</dbReference>
<protein>
    <recommendedName>
        <fullName evidence="5">Fungal lipase-type domain-containing protein</fullName>
    </recommendedName>
</protein>
<proteinExistence type="inferred from homology"/>
<evidence type="ECO:0000256" key="4">
    <source>
        <dbReference type="ARBA" id="ARBA00048461"/>
    </source>
</evidence>
<evidence type="ECO:0000313" key="6">
    <source>
        <dbReference type="EMBL" id="EFI95303.1"/>
    </source>
</evidence>
<accession>D8Q9X1</accession>
<reference evidence="6 7" key="1">
    <citation type="journal article" date="2010" name="Nat. Biotechnol.">
        <title>Genome sequence of the model mushroom Schizophyllum commune.</title>
        <authorList>
            <person name="Ohm R.A."/>
            <person name="de Jong J.F."/>
            <person name="Lugones L.G."/>
            <person name="Aerts A."/>
            <person name="Kothe E."/>
            <person name="Stajich J.E."/>
            <person name="de Vries R.P."/>
            <person name="Record E."/>
            <person name="Levasseur A."/>
            <person name="Baker S.E."/>
            <person name="Bartholomew K.A."/>
            <person name="Coutinho P.M."/>
            <person name="Erdmann S."/>
            <person name="Fowler T.J."/>
            <person name="Gathman A.C."/>
            <person name="Lombard V."/>
            <person name="Henrissat B."/>
            <person name="Knabe N."/>
            <person name="Kuees U."/>
            <person name="Lilly W.W."/>
            <person name="Lindquist E."/>
            <person name="Lucas S."/>
            <person name="Magnuson J.K."/>
            <person name="Piumi F."/>
            <person name="Raudaskoski M."/>
            <person name="Salamov A."/>
            <person name="Schmutz J."/>
            <person name="Schwarze F.W.M.R."/>
            <person name="vanKuyk P.A."/>
            <person name="Horton J.S."/>
            <person name="Grigoriev I.V."/>
            <person name="Woesten H.A.B."/>
        </authorList>
    </citation>
    <scope>NUCLEOTIDE SEQUENCE [LARGE SCALE GENOMIC DNA]</scope>
    <source>
        <strain evidence="7">H4-8 / FGSC 9210</strain>
    </source>
</reference>
<evidence type="ECO:0000256" key="1">
    <source>
        <dbReference type="ARBA" id="ARBA00023157"/>
    </source>
</evidence>
<dbReference type="InterPro" id="IPR002921">
    <property type="entry name" value="Fungal_lipase-type"/>
</dbReference>
<dbReference type="GeneID" id="9591626"/>
<comment type="similarity">
    <text evidence="2">Belongs to the AB hydrolase superfamily. Lipase family. Class 3 subfamily.</text>
</comment>